<dbReference type="AlphaFoldDB" id="B4MKT9"/>
<gene>
    <name evidence="12" type="primary">Dwil\GK17198</name>
    <name evidence="12" type="ORF">Dwil_GK17198</name>
</gene>
<sequence>MKVCCIGAGYVGGPTCAVMALKCPDIVITLVDKSSERIAQWNSDKLPIYEPGLDEVVKKCRNVNLFFSTDIETAIKDADLIFISVNTPTKISGNGKGRAADLKYVESAARMIAEIAQSNKIVVEKSTVPVRAAESIMHILRANQKPGIHYDILSNPEFLAEGTAINDLLNADRVLIGGEETPEGHQAVEKLSWIYEHWIPKKHILTTNTWSSELSKLAANAFLAQRISSINSLSAVCEATGADVSEVARAVGLDSRIGSKFLQASVGFGGSCFQKDILNLIYICENLNLPEVAAYWQQVIDMNDYQKRRFSQKIIESLFNTVSDKRIAILGFAFKKNTGDTRETAAITVCQTLLEEGAKLDIYDPKVEPEQIIDDLTHPSVTESPENVKKAVQIHSDPYSAVRSTHALVVCTEWDEFVDLDYTRIYQSMMKPAYIFDGRKILDHERLQQIGFHVQTIGKKYQRTGLLRSWGIVPQL</sequence>
<dbReference type="InterPro" id="IPR028356">
    <property type="entry name" value="UDPglc_DH_euk"/>
</dbReference>
<dbReference type="GO" id="GO:0008543">
    <property type="term" value="P:fibroblast growth factor receptor signaling pathway"/>
    <property type="evidence" value="ECO:0007669"/>
    <property type="project" value="EnsemblMetazoa"/>
</dbReference>
<evidence type="ECO:0000256" key="1">
    <source>
        <dbReference type="ARBA" id="ARBA00004701"/>
    </source>
</evidence>
<protein>
    <recommendedName>
        <fullName evidence="4 8">UDP-glucose 6-dehydrogenase</fullName>
        <ecNumber evidence="3 8">1.1.1.22</ecNumber>
    </recommendedName>
</protein>
<dbReference type="InterPro" id="IPR008927">
    <property type="entry name" value="6-PGluconate_DH-like_C_sf"/>
</dbReference>
<dbReference type="Pfam" id="PF00984">
    <property type="entry name" value="UDPG_MGDP_dh"/>
    <property type="match status" value="1"/>
</dbReference>
<dbReference type="OrthoDB" id="5059218at2759"/>
<dbReference type="InterPro" id="IPR001732">
    <property type="entry name" value="UDP-Glc/GDP-Man_DH_N"/>
</dbReference>
<comment type="function">
    <text evidence="8">Involved in the biosynthesis of glycosaminoglycans; hyaluronan, chondroitin sulfate, and heparan sulfate.</text>
</comment>
<dbReference type="UniPathway" id="UPA00038">
    <property type="reaction ID" value="UER00491"/>
</dbReference>
<proteinExistence type="inferred from homology"/>
<dbReference type="GO" id="GO:0050650">
    <property type="term" value="P:chondroitin sulfate proteoglycan biosynthetic process"/>
    <property type="evidence" value="ECO:0007669"/>
    <property type="project" value="EnsemblMetazoa"/>
</dbReference>
<dbReference type="EMBL" id="CH963847">
    <property type="protein sequence ID" value="EDW72795.1"/>
    <property type="molecule type" value="Genomic_DNA"/>
</dbReference>
<dbReference type="GO" id="GO:0005634">
    <property type="term" value="C:nucleus"/>
    <property type="evidence" value="ECO:0007669"/>
    <property type="project" value="TreeGrafter"/>
</dbReference>
<evidence type="ECO:0000256" key="10">
    <source>
        <dbReference type="PIRSR" id="PIRSR500133-3"/>
    </source>
</evidence>
<dbReference type="EC" id="1.1.1.22" evidence="3 8"/>
<dbReference type="PANTHER" id="PTHR11374">
    <property type="entry name" value="UDP-GLUCOSE DEHYDROGENASE/UDP-MANNAC DEHYDROGENASE"/>
    <property type="match status" value="1"/>
</dbReference>
<comment type="catalytic activity">
    <reaction evidence="7 8">
        <text>UDP-alpha-D-glucose + 2 NAD(+) + H2O = UDP-alpha-D-glucuronate + 2 NADH + 3 H(+)</text>
        <dbReference type="Rhea" id="RHEA:23596"/>
        <dbReference type="ChEBI" id="CHEBI:15377"/>
        <dbReference type="ChEBI" id="CHEBI:15378"/>
        <dbReference type="ChEBI" id="CHEBI:57540"/>
        <dbReference type="ChEBI" id="CHEBI:57945"/>
        <dbReference type="ChEBI" id="CHEBI:58052"/>
        <dbReference type="ChEBI" id="CHEBI:58885"/>
        <dbReference type="EC" id="1.1.1.22"/>
    </reaction>
</comment>
<feature type="binding site" evidence="10">
    <location>
        <begin position="126"/>
        <end position="127"/>
    </location>
    <ligand>
        <name>NAD(+)</name>
        <dbReference type="ChEBI" id="CHEBI:57540"/>
    </ligand>
</feature>
<dbReference type="GO" id="GO:0006024">
    <property type="term" value="P:glycosaminoglycan biosynthetic process"/>
    <property type="evidence" value="ECO:0007669"/>
    <property type="project" value="EnsemblMetazoa"/>
</dbReference>
<keyword evidence="6 8" id="KW-0520">NAD</keyword>
<organism evidence="12 13">
    <name type="scientific">Drosophila willistoni</name>
    <name type="common">Fruit fly</name>
    <dbReference type="NCBI Taxonomy" id="7260"/>
    <lineage>
        <taxon>Eukaryota</taxon>
        <taxon>Metazoa</taxon>
        <taxon>Ecdysozoa</taxon>
        <taxon>Arthropoda</taxon>
        <taxon>Hexapoda</taxon>
        <taxon>Insecta</taxon>
        <taxon>Pterygota</taxon>
        <taxon>Neoptera</taxon>
        <taxon>Endopterygota</taxon>
        <taxon>Diptera</taxon>
        <taxon>Brachycera</taxon>
        <taxon>Muscomorpha</taxon>
        <taxon>Ephydroidea</taxon>
        <taxon>Drosophilidae</taxon>
        <taxon>Drosophila</taxon>
        <taxon>Sophophora</taxon>
    </lineage>
</organism>
<dbReference type="InterPro" id="IPR017476">
    <property type="entry name" value="UDP-Glc/GDP-Man"/>
</dbReference>
<evidence type="ECO:0000256" key="4">
    <source>
        <dbReference type="ARBA" id="ARBA00015132"/>
    </source>
</evidence>
<comment type="pathway">
    <text evidence="1">Nucleotide-sugar biosynthesis; UDP-alpha-D-glucuronate biosynthesis; UDP-alpha-D-glucuronate from UDP-alpha-D-glucose: step 1/1.</text>
</comment>
<feature type="domain" description="UDP-glucose/GDP-mannose dehydrogenase C-terminal" evidence="11">
    <location>
        <begin position="328"/>
        <end position="444"/>
    </location>
</feature>
<evidence type="ECO:0000256" key="9">
    <source>
        <dbReference type="PIRSR" id="PIRSR500133-1"/>
    </source>
</evidence>
<evidence type="ECO:0000259" key="11">
    <source>
        <dbReference type="SMART" id="SM00984"/>
    </source>
</evidence>
<dbReference type="Proteomes" id="UP000007798">
    <property type="component" value="Unassembled WGS sequence"/>
</dbReference>
<evidence type="ECO:0000256" key="5">
    <source>
        <dbReference type="ARBA" id="ARBA00023002"/>
    </source>
</evidence>
<dbReference type="PhylomeDB" id="B4MKT9"/>
<dbReference type="HOGENOM" id="CLU_023810_7_0_1"/>
<dbReference type="SMR" id="B4MKT9"/>
<accession>B4MKT9</accession>
<dbReference type="FunCoup" id="B4MKT9">
    <property type="interactions" value="1250"/>
</dbReference>
<feature type="binding site" evidence="10">
    <location>
        <position position="161"/>
    </location>
    <ligand>
        <name>NAD(+)</name>
        <dbReference type="ChEBI" id="CHEBI:57540"/>
    </ligand>
</feature>
<feature type="binding site" evidence="10">
    <location>
        <begin position="7"/>
        <end position="12"/>
    </location>
    <ligand>
        <name>NAD(+)</name>
        <dbReference type="ChEBI" id="CHEBI:57540"/>
    </ligand>
</feature>
<dbReference type="Gene3D" id="1.20.5.100">
    <property type="entry name" value="Cytochrome c1, transmembrane anchor, C-terminal"/>
    <property type="match status" value="1"/>
</dbReference>
<dbReference type="NCBIfam" id="TIGR03026">
    <property type="entry name" value="NDP-sugDHase"/>
    <property type="match status" value="1"/>
</dbReference>
<name>B4MKT9_DROWI</name>
<dbReference type="GO" id="GO:0007509">
    <property type="term" value="P:mesoderm migration involved in gastrulation"/>
    <property type="evidence" value="ECO:0007669"/>
    <property type="project" value="EnsemblMetazoa"/>
</dbReference>
<dbReference type="Pfam" id="PF03720">
    <property type="entry name" value="UDPG_MGDP_dh_C"/>
    <property type="match status" value="1"/>
</dbReference>
<evidence type="ECO:0000256" key="3">
    <source>
        <dbReference type="ARBA" id="ARBA00012954"/>
    </source>
</evidence>
<dbReference type="InterPro" id="IPR036220">
    <property type="entry name" value="UDP-Glc/GDP-Man_DH_C_sf"/>
</dbReference>
<dbReference type="eggNOG" id="KOG2666">
    <property type="taxonomic scope" value="Eukaryota"/>
</dbReference>
<keyword evidence="5 8" id="KW-0560">Oxidoreductase</keyword>
<dbReference type="STRING" id="7260.B4MKT9"/>
<dbReference type="OMA" id="CFIAVGT"/>
<dbReference type="InterPro" id="IPR014026">
    <property type="entry name" value="UDP-Glc/GDP-Man_DH_dimer"/>
</dbReference>
<evidence type="ECO:0000313" key="13">
    <source>
        <dbReference type="Proteomes" id="UP000007798"/>
    </source>
</evidence>
<dbReference type="GO" id="GO:0003979">
    <property type="term" value="F:UDP-glucose 6-dehydrogenase activity"/>
    <property type="evidence" value="ECO:0007669"/>
    <property type="project" value="UniProtKB-EC"/>
</dbReference>
<feature type="binding site" evidence="10">
    <location>
        <position position="32"/>
    </location>
    <ligand>
        <name>NAD(+)</name>
        <dbReference type="ChEBI" id="CHEBI:57540"/>
    </ligand>
</feature>
<dbReference type="SUPFAM" id="SSF52413">
    <property type="entry name" value="UDP-glucose/GDP-mannose dehydrogenase C-terminal domain"/>
    <property type="match status" value="1"/>
</dbReference>
<feature type="binding site" evidence="10">
    <location>
        <position position="37"/>
    </location>
    <ligand>
        <name>NAD(+)</name>
        <dbReference type="ChEBI" id="CHEBI:57540"/>
    </ligand>
</feature>
<evidence type="ECO:0000256" key="2">
    <source>
        <dbReference type="ARBA" id="ARBA00006601"/>
    </source>
</evidence>
<dbReference type="SMART" id="SM00984">
    <property type="entry name" value="UDPG_MGDP_dh_C"/>
    <property type="match status" value="1"/>
</dbReference>
<dbReference type="SUPFAM" id="SSF48179">
    <property type="entry name" value="6-phosphogluconate dehydrogenase C-terminal domain-like"/>
    <property type="match status" value="1"/>
</dbReference>
<dbReference type="GO" id="GO:0015012">
    <property type="term" value="P:heparan sulfate proteoglycan biosynthetic process"/>
    <property type="evidence" value="ECO:0007669"/>
    <property type="project" value="EnsemblMetazoa"/>
</dbReference>
<evidence type="ECO:0000256" key="8">
    <source>
        <dbReference type="PIRNR" id="PIRNR000124"/>
    </source>
</evidence>
<dbReference type="InParanoid" id="B4MKT9"/>
<evidence type="ECO:0000256" key="6">
    <source>
        <dbReference type="ARBA" id="ARBA00023027"/>
    </source>
</evidence>
<dbReference type="GO" id="GO:0007427">
    <property type="term" value="P:epithelial cell migration, open tracheal system"/>
    <property type="evidence" value="ECO:0007669"/>
    <property type="project" value="EnsemblMetazoa"/>
</dbReference>
<dbReference type="GO" id="GO:0051287">
    <property type="term" value="F:NAD binding"/>
    <property type="evidence" value="ECO:0007669"/>
    <property type="project" value="InterPro"/>
</dbReference>
<dbReference type="KEGG" id="dwi:6638753"/>
<dbReference type="PIRSF" id="PIRSF000124">
    <property type="entry name" value="UDPglc_GDPman_dh"/>
    <property type="match status" value="1"/>
</dbReference>
<dbReference type="Pfam" id="PF03721">
    <property type="entry name" value="UDPG_MGDP_dh_N"/>
    <property type="match status" value="1"/>
</dbReference>
<feature type="binding site" evidence="10">
    <location>
        <begin position="272"/>
        <end position="275"/>
    </location>
    <ligand>
        <name>NAD(+)</name>
        <dbReference type="ChEBI" id="CHEBI:57540"/>
    </ligand>
</feature>
<dbReference type="FunFam" id="3.40.50.720:FF:000114">
    <property type="entry name" value="UDP-glucose 6-dehydrogenase"/>
    <property type="match status" value="1"/>
</dbReference>
<dbReference type="PANTHER" id="PTHR11374:SF3">
    <property type="entry name" value="UDP-GLUCOSE 6-DEHYDROGENASE"/>
    <property type="match status" value="1"/>
</dbReference>
<dbReference type="GO" id="GO:0006065">
    <property type="term" value="P:UDP-glucuronate biosynthetic process"/>
    <property type="evidence" value="ECO:0007669"/>
    <property type="project" value="UniProtKB-UniPathway"/>
</dbReference>
<feature type="active site" description="Nucleophile" evidence="9">
    <location>
        <position position="272"/>
    </location>
</feature>
<dbReference type="SUPFAM" id="SSF51735">
    <property type="entry name" value="NAD(P)-binding Rossmann-fold domains"/>
    <property type="match status" value="1"/>
</dbReference>
<dbReference type="Gene3D" id="3.40.50.720">
    <property type="entry name" value="NAD(P)-binding Rossmann-like Domain"/>
    <property type="match status" value="2"/>
</dbReference>
<dbReference type="GO" id="GO:0007367">
    <property type="term" value="P:segment polarity determination"/>
    <property type="evidence" value="ECO:0007669"/>
    <property type="project" value="EnsemblMetazoa"/>
</dbReference>
<evidence type="ECO:0000256" key="7">
    <source>
        <dbReference type="ARBA" id="ARBA00047473"/>
    </source>
</evidence>
<dbReference type="InterPro" id="IPR036291">
    <property type="entry name" value="NAD(P)-bd_dom_sf"/>
</dbReference>
<dbReference type="InterPro" id="IPR014027">
    <property type="entry name" value="UDP-Glc/GDP-Man_DH_C"/>
</dbReference>
<evidence type="ECO:0000313" key="12">
    <source>
        <dbReference type="EMBL" id="EDW72795.1"/>
    </source>
</evidence>
<dbReference type="FunFam" id="3.40.50.720:FF:000032">
    <property type="entry name" value="UDP-glucose 6-dehydrogenase"/>
    <property type="match status" value="1"/>
</dbReference>
<feature type="binding site" evidence="10">
    <location>
        <position position="342"/>
    </location>
    <ligand>
        <name>NAD(+)</name>
        <dbReference type="ChEBI" id="CHEBI:57540"/>
    </ligand>
</feature>
<feature type="binding site" evidence="10">
    <location>
        <begin position="85"/>
        <end position="89"/>
    </location>
    <ligand>
        <name>NAD(+)</name>
        <dbReference type="ChEBI" id="CHEBI:57540"/>
    </ligand>
</feature>
<reference evidence="12 13" key="1">
    <citation type="journal article" date="2007" name="Nature">
        <title>Evolution of genes and genomes on the Drosophila phylogeny.</title>
        <authorList>
            <consortium name="Drosophila 12 Genomes Consortium"/>
            <person name="Clark A.G."/>
            <person name="Eisen M.B."/>
            <person name="Smith D.R."/>
            <person name="Bergman C.M."/>
            <person name="Oliver B."/>
            <person name="Markow T.A."/>
            <person name="Kaufman T.C."/>
            <person name="Kellis M."/>
            <person name="Gelbart W."/>
            <person name="Iyer V.N."/>
            <person name="Pollard D.A."/>
            <person name="Sackton T.B."/>
            <person name="Larracuente A.M."/>
            <person name="Singh N.D."/>
            <person name="Abad J.P."/>
            <person name="Abt D.N."/>
            <person name="Adryan B."/>
            <person name="Aguade M."/>
            <person name="Akashi H."/>
            <person name="Anderson W.W."/>
            <person name="Aquadro C.F."/>
            <person name="Ardell D.H."/>
            <person name="Arguello R."/>
            <person name="Artieri C.G."/>
            <person name="Barbash D.A."/>
            <person name="Barker D."/>
            <person name="Barsanti P."/>
            <person name="Batterham P."/>
            <person name="Batzoglou S."/>
            <person name="Begun D."/>
            <person name="Bhutkar A."/>
            <person name="Blanco E."/>
            <person name="Bosak S.A."/>
            <person name="Bradley R.K."/>
            <person name="Brand A.D."/>
            <person name="Brent M.R."/>
            <person name="Brooks A.N."/>
            <person name="Brown R.H."/>
            <person name="Butlin R.K."/>
            <person name="Caggese C."/>
            <person name="Calvi B.R."/>
            <person name="Bernardo de Carvalho A."/>
            <person name="Caspi A."/>
            <person name="Castrezana S."/>
            <person name="Celniker S.E."/>
            <person name="Chang J.L."/>
            <person name="Chapple C."/>
            <person name="Chatterji S."/>
            <person name="Chinwalla A."/>
            <person name="Civetta A."/>
            <person name="Clifton S.W."/>
            <person name="Comeron J.M."/>
            <person name="Costello J.C."/>
            <person name="Coyne J.A."/>
            <person name="Daub J."/>
            <person name="David R.G."/>
            <person name="Delcher A.L."/>
            <person name="Delehaunty K."/>
            <person name="Do C.B."/>
            <person name="Ebling H."/>
            <person name="Edwards K."/>
            <person name="Eickbush T."/>
            <person name="Evans J.D."/>
            <person name="Filipski A."/>
            <person name="Findeiss S."/>
            <person name="Freyhult E."/>
            <person name="Fulton L."/>
            <person name="Fulton R."/>
            <person name="Garcia A.C."/>
            <person name="Gardiner A."/>
            <person name="Garfield D.A."/>
            <person name="Garvin B.E."/>
            <person name="Gibson G."/>
            <person name="Gilbert D."/>
            <person name="Gnerre S."/>
            <person name="Godfrey J."/>
            <person name="Good R."/>
            <person name="Gotea V."/>
            <person name="Gravely B."/>
            <person name="Greenberg A.J."/>
            <person name="Griffiths-Jones S."/>
            <person name="Gross S."/>
            <person name="Guigo R."/>
            <person name="Gustafson E.A."/>
            <person name="Haerty W."/>
            <person name="Hahn M.W."/>
            <person name="Halligan D.L."/>
            <person name="Halpern A.L."/>
            <person name="Halter G.M."/>
            <person name="Han M.V."/>
            <person name="Heger A."/>
            <person name="Hillier L."/>
            <person name="Hinrichs A.S."/>
            <person name="Holmes I."/>
            <person name="Hoskins R.A."/>
            <person name="Hubisz M.J."/>
            <person name="Hultmark D."/>
            <person name="Huntley M.A."/>
            <person name="Jaffe D.B."/>
            <person name="Jagadeeshan S."/>
            <person name="Jeck W.R."/>
            <person name="Johnson J."/>
            <person name="Jones C.D."/>
            <person name="Jordan W.C."/>
            <person name="Karpen G.H."/>
            <person name="Kataoka E."/>
            <person name="Keightley P.D."/>
            <person name="Kheradpour P."/>
            <person name="Kirkness E.F."/>
            <person name="Koerich L.B."/>
            <person name="Kristiansen K."/>
            <person name="Kudrna D."/>
            <person name="Kulathinal R.J."/>
            <person name="Kumar S."/>
            <person name="Kwok R."/>
            <person name="Lander E."/>
            <person name="Langley C.H."/>
            <person name="Lapoint R."/>
            <person name="Lazzaro B.P."/>
            <person name="Lee S.J."/>
            <person name="Levesque L."/>
            <person name="Li R."/>
            <person name="Lin C.F."/>
            <person name="Lin M.F."/>
            <person name="Lindblad-Toh K."/>
            <person name="Llopart A."/>
            <person name="Long M."/>
            <person name="Low L."/>
            <person name="Lozovsky E."/>
            <person name="Lu J."/>
            <person name="Luo M."/>
            <person name="Machado C.A."/>
            <person name="Makalowski W."/>
            <person name="Marzo M."/>
            <person name="Matsuda M."/>
            <person name="Matzkin L."/>
            <person name="McAllister B."/>
            <person name="McBride C.S."/>
            <person name="McKernan B."/>
            <person name="McKernan K."/>
            <person name="Mendez-Lago M."/>
            <person name="Minx P."/>
            <person name="Mollenhauer M.U."/>
            <person name="Montooth K."/>
            <person name="Mount S.M."/>
            <person name="Mu X."/>
            <person name="Myers E."/>
            <person name="Negre B."/>
            <person name="Newfeld S."/>
            <person name="Nielsen R."/>
            <person name="Noor M.A."/>
            <person name="O'Grady P."/>
            <person name="Pachter L."/>
            <person name="Papaceit M."/>
            <person name="Parisi M.J."/>
            <person name="Parisi M."/>
            <person name="Parts L."/>
            <person name="Pedersen J.S."/>
            <person name="Pesole G."/>
            <person name="Phillippy A.M."/>
            <person name="Ponting C.P."/>
            <person name="Pop M."/>
            <person name="Porcelli D."/>
            <person name="Powell J.R."/>
            <person name="Prohaska S."/>
            <person name="Pruitt K."/>
            <person name="Puig M."/>
            <person name="Quesneville H."/>
            <person name="Ram K.R."/>
            <person name="Rand D."/>
            <person name="Rasmussen M.D."/>
            <person name="Reed L.K."/>
            <person name="Reenan R."/>
            <person name="Reily A."/>
            <person name="Remington K.A."/>
            <person name="Rieger T.T."/>
            <person name="Ritchie M.G."/>
            <person name="Robin C."/>
            <person name="Rogers Y.H."/>
            <person name="Rohde C."/>
            <person name="Rozas J."/>
            <person name="Rubenfield M.J."/>
            <person name="Ruiz A."/>
            <person name="Russo S."/>
            <person name="Salzberg S.L."/>
            <person name="Sanchez-Gracia A."/>
            <person name="Saranga D.J."/>
            <person name="Sato H."/>
            <person name="Schaeffer S.W."/>
            <person name="Schatz M.C."/>
            <person name="Schlenke T."/>
            <person name="Schwartz R."/>
            <person name="Segarra C."/>
            <person name="Singh R.S."/>
            <person name="Sirot L."/>
            <person name="Sirota M."/>
            <person name="Sisneros N.B."/>
            <person name="Smith C.D."/>
            <person name="Smith T.F."/>
            <person name="Spieth J."/>
            <person name="Stage D.E."/>
            <person name="Stark A."/>
            <person name="Stephan W."/>
            <person name="Strausberg R.L."/>
            <person name="Strempel S."/>
            <person name="Sturgill D."/>
            <person name="Sutton G."/>
            <person name="Sutton G.G."/>
            <person name="Tao W."/>
            <person name="Teichmann S."/>
            <person name="Tobari Y.N."/>
            <person name="Tomimura Y."/>
            <person name="Tsolas J.M."/>
            <person name="Valente V.L."/>
            <person name="Venter E."/>
            <person name="Venter J.C."/>
            <person name="Vicario S."/>
            <person name="Vieira F.G."/>
            <person name="Vilella A.J."/>
            <person name="Villasante A."/>
            <person name="Walenz B."/>
            <person name="Wang J."/>
            <person name="Wasserman M."/>
            <person name="Watts T."/>
            <person name="Wilson D."/>
            <person name="Wilson R.K."/>
            <person name="Wing R.A."/>
            <person name="Wolfner M.F."/>
            <person name="Wong A."/>
            <person name="Wong G.K."/>
            <person name="Wu C.I."/>
            <person name="Wu G."/>
            <person name="Yamamoto D."/>
            <person name="Yang H.P."/>
            <person name="Yang S.P."/>
            <person name="Yorke J.A."/>
            <person name="Yoshida K."/>
            <person name="Zdobnov E."/>
            <person name="Zhang P."/>
            <person name="Zhang Y."/>
            <person name="Zimin A.V."/>
            <person name="Baldwin J."/>
            <person name="Abdouelleil A."/>
            <person name="Abdulkadir J."/>
            <person name="Abebe A."/>
            <person name="Abera B."/>
            <person name="Abreu J."/>
            <person name="Acer S.C."/>
            <person name="Aftuck L."/>
            <person name="Alexander A."/>
            <person name="An P."/>
            <person name="Anderson E."/>
            <person name="Anderson S."/>
            <person name="Arachi H."/>
            <person name="Azer M."/>
            <person name="Bachantsang P."/>
            <person name="Barry A."/>
            <person name="Bayul T."/>
            <person name="Berlin A."/>
            <person name="Bessette D."/>
            <person name="Bloom T."/>
            <person name="Blye J."/>
            <person name="Boguslavskiy L."/>
            <person name="Bonnet C."/>
            <person name="Boukhgalter B."/>
            <person name="Bourzgui I."/>
            <person name="Brown A."/>
            <person name="Cahill P."/>
            <person name="Channer S."/>
            <person name="Cheshatsang Y."/>
            <person name="Chuda L."/>
            <person name="Citroen M."/>
            <person name="Collymore A."/>
            <person name="Cooke P."/>
            <person name="Costello M."/>
            <person name="D'Aco K."/>
            <person name="Daza R."/>
            <person name="De Haan G."/>
            <person name="DeGray S."/>
            <person name="DeMaso C."/>
            <person name="Dhargay N."/>
            <person name="Dooley K."/>
            <person name="Dooley E."/>
            <person name="Doricent M."/>
            <person name="Dorje P."/>
            <person name="Dorjee K."/>
            <person name="Dupes A."/>
            <person name="Elong R."/>
            <person name="Falk J."/>
            <person name="Farina A."/>
            <person name="Faro S."/>
            <person name="Ferguson D."/>
            <person name="Fisher S."/>
            <person name="Foley C.D."/>
            <person name="Franke A."/>
            <person name="Friedrich D."/>
            <person name="Gadbois L."/>
            <person name="Gearin G."/>
            <person name="Gearin C.R."/>
            <person name="Giannoukos G."/>
            <person name="Goode T."/>
            <person name="Graham J."/>
            <person name="Grandbois E."/>
            <person name="Grewal S."/>
            <person name="Gyaltsen K."/>
            <person name="Hafez N."/>
            <person name="Hagos B."/>
            <person name="Hall J."/>
            <person name="Henson C."/>
            <person name="Hollinger A."/>
            <person name="Honan T."/>
            <person name="Huard M.D."/>
            <person name="Hughes L."/>
            <person name="Hurhula B."/>
            <person name="Husby M.E."/>
            <person name="Kamat A."/>
            <person name="Kanga B."/>
            <person name="Kashin S."/>
            <person name="Khazanovich D."/>
            <person name="Kisner P."/>
            <person name="Lance K."/>
            <person name="Lara M."/>
            <person name="Lee W."/>
            <person name="Lennon N."/>
            <person name="Letendre F."/>
            <person name="LeVine R."/>
            <person name="Lipovsky A."/>
            <person name="Liu X."/>
            <person name="Liu J."/>
            <person name="Liu S."/>
            <person name="Lokyitsang T."/>
            <person name="Lokyitsang Y."/>
            <person name="Lubonja R."/>
            <person name="Lui A."/>
            <person name="MacDonald P."/>
            <person name="Magnisalis V."/>
            <person name="Maru K."/>
            <person name="Matthews C."/>
            <person name="McCusker W."/>
            <person name="McDonough S."/>
            <person name="Mehta T."/>
            <person name="Meldrim J."/>
            <person name="Meneus L."/>
            <person name="Mihai O."/>
            <person name="Mihalev A."/>
            <person name="Mihova T."/>
            <person name="Mittelman R."/>
            <person name="Mlenga V."/>
            <person name="Montmayeur A."/>
            <person name="Mulrain L."/>
            <person name="Navidi A."/>
            <person name="Naylor J."/>
            <person name="Negash T."/>
            <person name="Nguyen T."/>
            <person name="Nguyen N."/>
            <person name="Nicol R."/>
            <person name="Norbu C."/>
            <person name="Norbu N."/>
            <person name="Novod N."/>
            <person name="O'Neill B."/>
            <person name="Osman S."/>
            <person name="Markiewicz E."/>
            <person name="Oyono O.L."/>
            <person name="Patti C."/>
            <person name="Phunkhang P."/>
            <person name="Pierre F."/>
            <person name="Priest M."/>
            <person name="Raghuraman S."/>
            <person name="Rege F."/>
            <person name="Reyes R."/>
            <person name="Rise C."/>
            <person name="Rogov P."/>
            <person name="Ross K."/>
            <person name="Ryan E."/>
            <person name="Settipalli S."/>
            <person name="Shea T."/>
            <person name="Sherpa N."/>
            <person name="Shi L."/>
            <person name="Shih D."/>
            <person name="Sparrow T."/>
            <person name="Spaulding J."/>
            <person name="Stalker J."/>
            <person name="Stange-Thomann N."/>
            <person name="Stavropoulos S."/>
            <person name="Stone C."/>
            <person name="Strader C."/>
            <person name="Tesfaye S."/>
            <person name="Thomson T."/>
            <person name="Thoulutsang Y."/>
            <person name="Thoulutsang D."/>
            <person name="Topham K."/>
            <person name="Topping I."/>
            <person name="Tsamla T."/>
            <person name="Vassiliev H."/>
            <person name="Vo A."/>
            <person name="Wangchuk T."/>
            <person name="Wangdi T."/>
            <person name="Weiand M."/>
            <person name="Wilkinson J."/>
            <person name="Wilson A."/>
            <person name="Yadav S."/>
            <person name="Young G."/>
            <person name="Yu Q."/>
            <person name="Zembek L."/>
            <person name="Zhong D."/>
            <person name="Zimmer A."/>
            <person name="Zwirko Z."/>
            <person name="Jaffe D.B."/>
            <person name="Alvarez P."/>
            <person name="Brockman W."/>
            <person name="Butler J."/>
            <person name="Chin C."/>
            <person name="Gnerre S."/>
            <person name="Grabherr M."/>
            <person name="Kleber M."/>
            <person name="Mauceli E."/>
            <person name="MacCallum I."/>
        </authorList>
    </citation>
    <scope>NUCLEOTIDE SEQUENCE [LARGE SCALE GENOMIC DNA]</scope>
    <source>
        <strain evidence="13">Tucson 14030-0811.24</strain>
    </source>
</reference>
<dbReference type="PIRSF" id="PIRSF500133">
    <property type="entry name" value="UDPglc_DH_euk"/>
    <property type="match status" value="1"/>
</dbReference>
<keyword evidence="13" id="KW-1185">Reference proteome</keyword>
<dbReference type="FunFam" id="1.20.5.100:FF:000001">
    <property type="entry name" value="UDP-glucose 6-dehydrogenase"/>
    <property type="match status" value="1"/>
</dbReference>
<comment type="similarity">
    <text evidence="2 8">Belongs to the UDP-glucose/GDP-mannose dehydrogenase family.</text>
</comment>